<dbReference type="InterPro" id="IPR003439">
    <property type="entry name" value="ABC_transporter-like_ATP-bd"/>
</dbReference>
<keyword evidence="6" id="KW-1185">Reference proteome</keyword>
<dbReference type="GO" id="GO:0055085">
    <property type="term" value="P:transmembrane transport"/>
    <property type="evidence" value="ECO:0007669"/>
    <property type="project" value="UniProtKB-ARBA"/>
</dbReference>
<dbReference type="PANTHER" id="PTHR43776">
    <property type="entry name" value="TRANSPORT ATP-BINDING PROTEIN"/>
    <property type="match status" value="1"/>
</dbReference>
<dbReference type="Pfam" id="PF08352">
    <property type="entry name" value="oligo_HPY"/>
    <property type="match status" value="2"/>
</dbReference>
<dbReference type="OrthoDB" id="9784450at2"/>
<keyword evidence="2" id="KW-0547">Nucleotide-binding</keyword>
<feature type="domain" description="ABC transporter" evidence="4">
    <location>
        <begin position="9"/>
        <end position="256"/>
    </location>
</feature>
<dbReference type="CDD" id="cd03257">
    <property type="entry name" value="ABC_NikE_OppD_transporters"/>
    <property type="match status" value="2"/>
</dbReference>
<keyword evidence="3 5" id="KW-0067">ATP-binding</keyword>
<evidence type="ECO:0000259" key="4">
    <source>
        <dbReference type="PROSITE" id="PS50893"/>
    </source>
</evidence>
<evidence type="ECO:0000256" key="3">
    <source>
        <dbReference type="ARBA" id="ARBA00022840"/>
    </source>
</evidence>
<dbReference type="AlphaFoldDB" id="A0A2N9YC12"/>
<dbReference type="InterPro" id="IPR003593">
    <property type="entry name" value="AAA+_ATPase"/>
</dbReference>
<evidence type="ECO:0000256" key="1">
    <source>
        <dbReference type="ARBA" id="ARBA00022448"/>
    </source>
</evidence>
<dbReference type="Proteomes" id="UP000234271">
    <property type="component" value="Chromosome"/>
</dbReference>
<keyword evidence="1" id="KW-0813">Transport</keyword>
<dbReference type="InterPro" id="IPR050319">
    <property type="entry name" value="ABC_transp_ATP-bind"/>
</dbReference>
<dbReference type="GO" id="GO:0005524">
    <property type="term" value="F:ATP binding"/>
    <property type="evidence" value="ECO:0007669"/>
    <property type="project" value="UniProtKB-KW"/>
</dbReference>
<dbReference type="KEGG" id="blep:AL038_01680"/>
<evidence type="ECO:0000313" key="6">
    <source>
        <dbReference type="Proteomes" id="UP000234271"/>
    </source>
</evidence>
<dbReference type="EMBL" id="CP018889">
    <property type="protein sequence ID" value="AUI68010.1"/>
    <property type="molecule type" value="Genomic_DNA"/>
</dbReference>
<evidence type="ECO:0000313" key="5">
    <source>
        <dbReference type="EMBL" id="AUI68010.1"/>
    </source>
</evidence>
<dbReference type="NCBIfam" id="NF008453">
    <property type="entry name" value="PRK11308.1"/>
    <property type="match status" value="2"/>
</dbReference>
<dbReference type="PROSITE" id="PS00211">
    <property type="entry name" value="ABC_TRANSPORTER_1"/>
    <property type="match status" value="2"/>
</dbReference>
<feature type="domain" description="ABC transporter" evidence="4">
    <location>
        <begin position="288"/>
        <end position="527"/>
    </location>
</feature>
<evidence type="ECO:0000256" key="2">
    <source>
        <dbReference type="ARBA" id="ARBA00022741"/>
    </source>
</evidence>
<dbReference type="STRING" id="288004.AL038_01680"/>
<dbReference type="InterPro" id="IPR027417">
    <property type="entry name" value="P-loop_NTPase"/>
</dbReference>
<dbReference type="Pfam" id="PF00005">
    <property type="entry name" value="ABC_tran"/>
    <property type="match status" value="2"/>
</dbReference>
<organism evidence="5 6">
    <name type="scientific">Beggiatoa leptomitoformis</name>
    <dbReference type="NCBI Taxonomy" id="288004"/>
    <lineage>
        <taxon>Bacteria</taxon>
        <taxon>Pseudomonadati</taxon>
        <taxon>Pseudomonadota</taxon>
        <taxon>Gammaproteobacteria</taxon>
        <taxon>Thiotrichales</taxon>
        <taxon>Thiotrichaceae</taxon>
        <taxon>Beggiatoa</taxon>
    </lineage>
</organism>
<dbReference type="InterPro" id="IPR013563">
    <property type="entry name" value="Oligopep_ABC_C"/>
</dbReference>
<dbReference type="RefSeq" id="WP_062148076.1">
    <property type="nucleotide sequence ID" value="NZ_CP012373.2"/>
</dbReference>
<dbReference type="GO" id="GO:0016887">
    <property type="term" value="F:ATP hydrolysis activity"/>
    <property type="evidence" value="ECO:0007669"/>
    <property type="project" value="InterPro"/>
</dbReference>
<dbReference type="GO" id="GO:0015833">
    <property type="term" value="P:peptide transport"/>
    <property type="evidence" value="ECO:0007669"/>
    <property type="project" value="InterPro"/>
</dbReference>
<accession>A0A2N9YC12</accession>
<dbReference type="PROSITE" id="PS50893">
    <property type="entry name" value="ABC_TRANSPORTER_2"/>
    <property type="match status" value="2"/>
</dbReference>
<gene>
    <name evidence="5" type="ORF">BLE401_04355</name>
</gene>
<dbReference type="SMART" id="SM00382">
    <property type="entry name" value="AAA"/>
    <property type="match status" value="2"/>
</dbReference>
<dbReference type="InterPro" id="IPR017871">
    <property type="entry name" value="ABC_transporter-like_CS"/>
</dbReference>
<proteinExistence type="predicted"/>
<dbReference type="Gene3D" id="3.40.50.300">
    <property type="entry name" value="P-loop containing nucleotide triphosphate hydrolases"/>
    <property type="match status" value="2"/>
</dbReference>
<name>A0A2N9YC12_9GAMM</name>
<sequence>MNVFPLLTIERLSLTFTHQQTTVVQNVSFDIHTGEKMALVGESGSGKSVTAMSILRLLDKEQVRYPTGKINFQGKDLLKFSDAQMRQIRGKEIAMIFQEPMTALNPVYPIGQQLVEPLLIHQRIKKADAKRRMLELLELTGITEPHRCFNAYPHQLSGGQRQRVMIAMALSCQPKLLIADEPTTALDVTIQLQIIELLNNMQKTFGMAVLLITHDLNMVKRFADRICVMQTGKLVEQASTADLFERPQHEYTQHLLNSQPENLQAPYDYINRSEPLLDCEAISCHFFLNKTGFFSPRQKFIAVDNVDLHLYPGETLGIVGESGSGKTTLGLCMLRLQTAEGQIKFNKQRLDTLSQQKLRPLRQHFQVVFQDPYSSLSPRMTVEQIIGEGLEIHSPQLDRQQRREKVIAVLEEVGLSKEMLWRYPHEFSGGQRQRIAIARVIILEPRLVLLDEPTSALDVSVQKQVLTLLSDLQKKHNISYLFISHDLKVIRAMAHRVIVMKQGRFVEQGKTETLFNNPQHPYTQLLLQASL</sequence>
<reference evidence="6" key="1">
    <citation type="submission" date="2016-12" db="EMBL/GenBank/DDBJ databases">
        <title>Complete Genome Sequence of Beggiatoa leptomitiformis D-401.</title>
        <authorList>
            <person name="Fomenkov A."/>
            <person name="Vincze T."/>
            <person name="Grabovich M."/>
            <person name="Anton B.P."/>
            <person name="Dubinina G."/>
            <person name="Orlova M."/>
            <person name="Belousova E."/>
            <person name="Roberts R.J."/>
        </authorList>
    </citation>
    <scope>NUCLEOTIDE SEQUENCE [LARGE SCALE GENOMIC DNA]</scope>
    <source>
        <strain evidence="6">D-401</strain>
    </source>
</reference>
<dbReference type="NCBIfam" id="NF007739">
    <property type="entry name" value="PRK10419.1"/>
    <property type="match status" value="2"/>
</dbReference>
<dbReference type="SUPFAM" id="SSF52540">
    <property type="entry name" value="P-loop containing nucleoside triphosphate hydrolases"/>
    <property type="match status" value="2"/>
</dbReference>
<protein>
    <submittedName>
        <fullName evidence="5">Dipeptide ABC transporter ATP-binding protein</fullName>
    </submittedName>
</protein>
<dbReference type="FunFam" id="3.40.50.300:FF:000016">
    <property type="entry name" value="Oligopeptide ABC transporter ATP-binding component"/>
    <property type="match status" value="2"/>
</dbReference>